<dbReference type="RefSeq" id="WP_341424311.1">
    <property type="nucleotide sequence ID" value="NZ_JBBUTG010000002.1"/>
</dbReference>
<evidence type="ECO:0000313" key="2">
    <source>
        <dbReference type="Proteomes" id="UP001371218"/>
    </source>
</evidence>
<accession>A0ABU9BJ13</accession>
<dbReference type="Proteomes" id="UP001371218">
    <property type="component" value="Unassembled WGS sequence"/>
</dbReference>
<keyword evidence="2" id="KW-1185">Reference proteome</keyword>
<name>A0ABU9BJ13_9BURK</name>
<dbReference type="SUPFAM" id="SSF55729">
    <property type="entry name" value="Acyl-CoA N-acyltransferases (Nat)"/>
    <property type="match status" value="1"/>
</dbReference>
<gene>
    <name evidence="1" type="ORF">AACH06_03875</name>
</gene>
<organism evidence="1 2">
    <name type="scientific">Ideonella lacteola</name>
    <dbReference type="NCBI Taxonomy" id="2984193"/>
    <lineage>
        <taxon>Bacteria</taxon>
        <taxon>Pseudomonadati</taxon>
        <taxon>Pseudomonadota</taxon>
        <taxon>Betaproteobacteria</taxon>
        <taxon>Burkholderiales</taxon>
        <taxon>Sphaerotilaceae</taxon>
        <taxon>Ideonella</taxon>
    </lineage>
</organism>
<comment type="caution">
    <text evidence="1">The sequence shown here is derived from an EMBL/GenBank/DDBJ whole genome shotgun (WGS) entry which is preliminary data.</text>
</comment>
<dbReference type="InterPro" id="IPR016181">
    <property type="entry name" value="Acyl_CoA_acyltransferase"/>
</dbReference>
<proteinExistence type="predicted"/>
<reference evidence="1 2" key="1">
    <citation type="submission" date="2024-04" db="EMBL/GenBank/DDBJ databases">
        <title>Novel species of the genus Ideonella isolated from streams.</title>
        <authorList>
            <person name="Lu H."/>
        </authorList>
    </citation>
    <scope>NUCLEOTIDE SEQUENCE [LARGE SCALE GENOMIC DNA]</scope>
    <source>
        <strain evidence="1 2">DXS29W</strain>
    </source>
</reference>
<evidence type="ECO:0000313" key="1">
    <source>
        <dbReference type="EMBL" id="MEK8029951.1"/>
    </source>
</evidence>
<sequence>MKIVAGADLGVMYAEELRAYPPQVLKQMKLPEMTSGEAIFKRCYAGCPSIGFEVDGRAVGGCLMEENKMHLAVHPDFHGVWTLQIAEVFDWVFSHSDPAIGRIYAGNRPALRLAHHIGGEVLGREHCPATGLDFMHIEFTSERMVWRRSSRHRDRRARRALTPRTAGLEISAAV</sequence>
<protein>
    <recommendedName>
        <fullName evidence="3">N-acetyltransferase</fullName>
    </recommendedName>
</protein>
<dbReference type="EMBL" id="JBBUTG010000002">
    <property type="protein sequence ID" value="MEK8029951.1"/>
    <property type="molecule type" value="Genomic_DNA"/>
</dbReference>
<evidence type="ECO:0008006" key="3">
    <source>
        <dbReference type="Google" id="ProtNLM"/>
    </source>
</evidence>